<evidence type="ECO:0000313" key="1">
    <source>
        <dbReference type="EMBL" id="AMM40457.1"/>
    </source>
</evidence>
<dbReference type="AlphaFoldDB" id="A0A7U4QJD6"/>
<dbReference type="RefSeq" id="WP_066060860.1">
    <property type="nucleotide sequence ID" value="NZ_CP013015.1"/>
</dbReference>
<accession>A0A7U4QJD6</accession>
<dbReference type="EMBL" id="CP013015">
    <property type="protein sequence ID" value="AMM40457.1"/>
    <property type="molecule type" value="Genomic_DNA"/>
</dbReference>
<reference evidence="1 2" key="1">
    <citation type="submission" date="2015-10" db="EMBL/GenBank/DDBJ databases">
        <title>Candidatus Desulfofervidus auxilii, a hydrogenotrophic sulfate-reducing bacterium involved in the thermophilic anaerobic oxidation of methane.</title>
        <authorList>
            <person name="Krukenberg V."/>
            <person name="Richter M."/>
            <person name="Wegener G."/>
        </authorList>
    </citation>
    <scope>NUCLEOTIDE SEQUENCE [LARGE SCALE GENOMIC DNA]</scope>
    <source>
        <strain evidence="1 2">HS1</strain>
    </source>
</reference>
<organism evidence="1 2">
    <name type="scientific">Desulfofervidus auxilii</name>
    <dbReference type="NCBI Taxonomy" id="1621989"/>
    <lineage>
        <taxon>Bacteria</taxon>
        <taxon>Pseudomonadati</taxon>
        <taxon>Thermodesulfobacteriota</taxon>
        <taxon>Candidatus Desulfofervidia</taxon>
        <taxon>Candidatus Desulfofervidales</taxon>
        <taxon>Candidatus Desulfofervidaceae</taxon>
        <taxon>Candidatus Desulfofervidus</taxon>
    </lineage>
</organism>
<name>A0A7U4QJD6_DESA2</name>
<dbReference type="KEGG" id="daw:HS1_000651"/>
<gene>
    <name evidence="1" type="ORF">HS1_000651</name>
</gene>
<keyword evidence="2" id="KW-1185">Reference proteome</keyword>
<dbReference type="OrthoDB" id="5512386at2"/>
<proteinExistence type="predicted"/>
<protein>
    <submittedName>
        <fullName evidence="1">Uncharacterized protein</fullName>
    </submittedName>
</protein>
<evidence type="ECO:0000313" key="2">
    <source>
        <dbReference type="Proteomes" id="UP000070560"/>
    </source>
</evidence>
<dbReference type="Proteomes" id="UP000070560">
    <property type="component" value="Chromosome"/>
</dbReference>
<sequence>MQISAELYEFVIRVVDDRVREIKLTREDFNALKQVVEELAQAQKRTEEELCSLVREHAKTREMVAGLSDTVGYGLENQAYEALPRLLERDFDLKIKDRLARGYIVYKDGKEDEVNVYGWGMKDGKKSLSLVNLK</sequence>